<dbReference type="Pfam" id="PF03101">
    <property type="entry name" value="FAR1"/>
    <property type="match status" value="1"/>
</dbReference>
<dbReference type="InterPro" id="IPR007527">
    <property type="entry name" value="Znf_SWIM"/>
</dbReference>
<sequence length="672" mass="77146">MLNKINTMDPSPTSDDFIRHLGDDWIPDCSIEQKPYVGQLFPDVDTSFTFYHRYGSSCGFDSRRSTERKNKLKKTTRKYFLCSRAGSPEDDTSEDVSIKKRKTTSAKCDCPAKLIIAADGNGGFFVKKFIENHNHSFAGKGTMQFLRCSRSLTEFHKRFIIDAARLNIGATRAHAIFKSMIDGVGRRNFEVFGDVVSFDATYRTNKYGMVFIPFIGIDNHWKSVTFAAALLEKEDADNYKWTCEAFKKIFGSSVKCIVTDQDPAMKIAIDECFPGVKHRLCMWHIMKKFPAKLGTLFCAESPFIDKLKNFVWSDHSSIDEFEDGWNNVISEFELSDNTWLKEMFALRSYWIPAFFNDEPMVGLIRTTSRSESSNFFFNHFVQKGDTLSEFYLCFHSALEKQRNNNGLLNHKDDLMPIPKNKKKIEKDAAELYTKTMFYKIQEEITASCGDMVMEDMFVADEVKSLKLRDPFLKNKTFEVKLNLTTHDIDCSCNLYTRVGYLCSHSFLCLSLSGIPFIPRQYVKNRWLKRAEERFSTLVLSELSNLNPEEDAKRTKTRDCWFEFQGCISDASGDIEQIDFIHKSLTVMRNHIKDHSKLGDTAPKDTSISDFIGLKVVEEVTILPPNQSNNKGCRKRIIGAAEKSLGGKKRQKRKCRKCKEFAFHDSRNCTGQS</sequence>
<dbReference type="Proteomes" id="UP001237642">
    <property type="component" value="Unassembled WGS sequence"/>
</dbReference>
<dbReference type="InterPro" id="IPR004330">
    <property type="entry name" value="FAR1_DNA_bnd_dom"/>
</dbReference>
<dbReference type="PANTHER" id="PTHR47718:SF18">
    <property type="entry name" value="PROTEIN FAR1-RELATED SEQUENCE 5-LIKE"/>
    <property type="match status" value="1"/>
</dbReference>
<evidence type="ECO:0000256" key="1">
    <source>
        <dbReference type="PROSITE-ProRule" id="PRU00325"/>
    </source>
</evidence>
<gene>
    <name evidence="3" type="ORF">POM88_006649</name>
</gene>
<dbReference type="GO" id="GO:0008270">
    <property type="term" value="F:zinc ion binding"/>
    <property type="evidence" value="ECO:0007669"/>
    <property type="project" value="UniProtKB-KW"/>
</dbReference>
<dbReference type="PROSITE" id="PS50966">
    <property type="entry name" value="ZF_SWIM"/>
    <property type="match status" value="1"/>
</dbReference>
<keyword evidence="1" id="KW-0863">Zinc-finger</keyword>
<keyword evidence="1" id="KW-0479">Metal-binding</keyword>
<protein>
    <recommendedName>
        <fullName evidence="2">SWIM-type domain-containing protein</fullName>
    </recommendedName>
</protein>
<name>A0AAD8J3W4_9APIA</name>
<accession>A0AAD8J3W4</accession>
<evidence type="ECO:0000313" key="3">
    <source>
        <dbReference type="EMBL" id="KAK1396786.1"/>
    </source>
</evidence>
<comment type="caution">
    <text evidence="3">The sequence shown here is derived from an EMBL/GenBank/DDBJ whole genome shotgun (WGS) entry which is preliminary data.</text>
</comment>
<keyword evidence="1" id="KW-0862">Zinc</keyword>
<keyword evidence="4" id="KW-1185">Reference proteome</keyword>
<organism evidence="3 4">
    <name type="scientific">Heracleum sosnowskyi</name>
    <dbReference type="NCBI Taxonomy" id="360622"/>
    <lineage>
        <taxon>Eukaryota</taxon>
        <taxon>Viridiplantae</taxon>
        <taxon>Streptophyta</taxon>
        <taxon>Embryophyta</taxon>
        <taxon>Tracheophyta</taxon>
        <taxon>Spermatophyta</taxon>
        <taxon>Magnoliopsida</taxon>
        <taxon>eudicotyledons</taxon>
        <taxon>Gunneridae</taxon>
        <taxon>Pentapetalae</taxon>
        <taxon>asterids</taxon>
        <taxon>campanulids</taxon>
        <taxon>Apiales</taxon>
        <taxon>Apiaceae</taxon>
        <taxon>Apioideae</taxon>
        <taxon>apioid superclade</taxon>
        <taxon>Tordylieae</taxon>
        <taxon>Tordyliinae</taxon>
        <taxon>Heracleum</taxon>
    </lineage>
</organism>
<reference evidence="3" key="2">
    <citation type="submission" date="2023-05" db="EMBL/GenBank/DDBJ databases">
        <authorList>
            <person name="Schelkunov M.I."/>
        </authorList>
    </citation>
    <scope>NUCLEOTIDE SEQUENCE</scope>
    <source>
        <strain evidence="3">Hsosn_3</strain>
        <tissue evidence="3">Leaf</tissue>
    </source>
</reference>
<dbReference type="AlphaFoldDB" id="A0AAD8J3W4"/>
<dbReference type="Pfam" id="PF10551">
    <property type="entry name" value="MULE"/>
    <property type="match status" value="1"/>
</dbReference>
<evidence type="ECO:0000259" key="2">
    <source>
        <dbReference type="PROSITE" id="PS50966"/>
    </source>
</evidence>
<dbReference type="PANTHER" id="PTHR47718">
    <property type="entry name" value="OS01G0519700 PROTEIN"/>
    <property type="match status" value="1"/>
</dbReference>
<reference evidence="3" key="1">
    <citation type="submission" date="2023-02" db="EMBL/GenBank/DDBJ databases">
        <title>Genome of toxic invasive species Heracleum sosnowskyi carries increased number of genes despite the absence of recent whole-genome duplications.</title>
        <authorList>
            <person name="Schelkunov M."/>
            <person name="Shtratnikova V."/>
            <person name="Makarenko M."/>
            <person name="Klepikova A."/>
            <person name="Omelchenko D."/>
            <person name="Novikova G."/>
            <person name="Obukhova E."/>
            <person name="Bogdanov V."/>
            <person name="Penin A."/>
            <person name="Logacheva M."/>
        </authorList>
    </citation>
    <scope>NUCLEOTIDE SEQUENCE</scope>
    <source>
        <strain evidence="3">Hsosn_3</strain>
        <tissue evidence="3">Leaf</tissue>
    </source>
</reference>
<feature type="domain" description="SWIM-type" evidence="2">
    <location>
        <begin position="477"/>
        <end position="513"/>
    </location>
</feature>
<dbReference type="EMBL" id="JAUIZM010000002">
    <property type="protein sequence ID" value="KAK1396786.1"/>
    <property type="molecule type" value="Genomic_DNA"/>
</dbReference>
<evidence type="ECO:0000313" key="4">
    <source>
        <dbReference type="Proteomes" id="UP001237642"/>
    </source>
</evidence>
<proteinExistence type="predicted"/>
<dbReference type="InterPro" id="IPR018289">
    <property type="entry name" value="MULE_transposase_dom"/>
</dbReference>